<feature type="chain" id="PRO_5020296489" description="RecA/RadA family phage recombinase" evidence="1">
    <location>
        <begin position="21"/>
        <end position="108"/>
    </location>
</feature>
<protein>
    <recommendedName>
        <fullName evidence="4">RecA/RadA family phage recombinase</fullName>
    </recommendedName>
</protein>
<evidence type="ECO:0000256" key="1">
    <source>
        <dbReference type="SAM" id="SignalP"/>
    </source>
</evidence>
<evidence type="ECO:0000313" key="3">
    <source>
        <dbReference type="Proteomes" id="UP000295722"/>
    </source>
</evidence>
<evidence type="ECO:0000313" key="2">
    <source>
        <dbReference type="EMBL" id="TDG25110.1"/>
    </source>
</evidence>
<keyword evidence="3" id="KW-1185">Reference proteome</keyword>
<dbReference type="NCBIfam" id="NF038353">
    <property type="entry name" value="FxLYD_dom"/>
    <property type="match status" value="1"/>
</dbReference>
<dbReference type="EMBL" id="SMRP01000002">
    <property type="protein sequence ID" value="TDG25110.1"/>
    <property type="molecule type" value="Genomic_DNA"/>
</dbReference>
<dbReference type="OrthoDB" id="6609893at2"/>
<dbReference type="RefSeq" id="WP_133193676.1">
    <property type="nucleotide sequence ID" value="NZ_JBHUCW010000006.1"/>
</dbReference>
<feature type="signal peptide" evidence="1">
    <location>
        <begin position="1"/>
        <end position="20"/>
    </location>
</feature>
<evidence type="ECO:0008006" key="4">
    <source>
        <dbReference type="Google" id="ProtNLM"/>
    </source>
</evidence>
<accession>A0A4R5MDD9</accession>
<dbReference type="Proteomes" id="UP000295722">
    <property type="component" value="Unassembled WGS sequence"/>
</dbReference>
<comment type="caution">
    <text evidence="2">The sequence shown here is derived from an EMBL/GenBank/DDBJ whole genome shotgun (WGS) entry which is preliminary data.</text>
</comment>
<sequence length="108" mass="10768">MMKKLILGAILTIAAAAAQANDALQISDLGATVYGGGGNGYVTGTATNTTATRIQTATIAINLLDASGAIVGTTSATAAGIEPGQQWKFRAPTTQPYNRAVVASVTAS</sequence>
<organism evidence="2 3">
    <name type="scientific">Paraburkholderia silviterrae</name>
    <dbReference type="NCBI Taxonomy" id="2528715"/>
    <lineage>
        <taxon>Bacteria</taxon>
        <taxon>Pseudomonadati</taxon>
        <taxon>Pseudomonadota</taxon>
        <taxon>Betaproteobacteria</taxon>
        <taxon>Burkholderiales</taxon>
        <taxon>Burkholderiaceae</taxon>
        <taxon>Paraburkholderia</taxon>
    </lineage>
</organism>
<proteinExistence type="predicted"/>
<reference evidence="2 3" key="1">
    <citation type="submission" date="2019-03" db="EMBL/GenBank/DDBJ databases">
        <title>Paraburkholderia sp. 4M-K11, isolated from subtropical forest soil.</title>
        <authorList>
            <person name="Gao Z.-H."/>
            <person name="Qiu L.-H."/>
        </authorList>
    </citation>
    <scope>NUCLEOTIDE SEQUENCE [LARGE SCALE GENOMIC DNA]</scope>
    <source>
        <strain evidence="2 3">4M-K11</strain>
    </source>
</reference>
<gene>
    <name evidence="2" type="ORF">EYW47_04395</name>
</gene>
<dbReference type="AlphaFoldDB" id="A0A4R5MDD9"/>
<dbReference type="InterPro" id="IPR047676">
    <property type="entry name" value="FxLYD_dom"/>
</dbReference>
<keyword evidence="1" id="KW-0732">Signal</keyword>
<name>A0A4R5MDD9_9BURK</name>